<dbReference type="InterPro" id="IPR040839">
    <property type="entry name" value="MG4"/>
</dbReference>
<dbReference type="Gene3D" id="2.60.40.1940">
    <property type="match status" value="1"/>
</dbReference>
<dbReference type="InterPro" id="IPR050473">
    <property type="entry name" value="A2M/Complement_sys"/>
</dbReference>
<evidence type="ECO:0000259" key="2">
    <source>
        <dbReference type="Pfam" id="PF17791"/>
    </source>
</evidence>
<dbReference type="GeneTree" id="ENSGT00940000162399"/>
<evidence type="ECO:0008006" key="5">
    <source>
        <dbReference type="Google" id="ProtNLM"/>
    </source>
</evidence>
<dbReference type="InterPro" id="IPR041555">
    <property type="entry name" value="MG3"/>
</dbReference>
<evidence type="ECO:0000313" key="4">
    <source>
        <dbReference type="Proteomes" id="UP000264820"/>
    </source>
</evidence>
<dbReference type="Gene3D" id="2.60.40.10">
    <property type="entry name" value="Immunoglobulins"/>
    <property type="match status" value="1"/>
</dbReference>
<reference evidence="3" key="2">
    <citation type="submission" date="2025-09" db="UniProtKB">
        <authorList>
            <consortium name="Ensembl"/>
        </authorList>
    </citation>
    <scope>IDENTIFICATION</scope>
</reference>
<dbReference type="Ensembl" id="ENSHCOT00000028237.1">
    <property type="protein sequence ID" value="ENSHCOP00000027590.1"/>
    <property type="gene ID" value="ENSHCOG00000019544.1"/>
</dbReference>
<reference evidence="3" key="1">
    <citation type="submission" date="2025-08" db="UniProtKB">
        <authorList>
            <consortium name="Ensembl"/>
        </authorList>
    </citation>
    <scope>IDENTIFICATION</scope>
</reference>
<dbReference type="Pfam" id="PF17789">
    <property type="entry name" value="MG4"/>
    <property type="match status" value="1"/>
</dbReference>
<feature type="domain" description="Macroglobulin" evidence="1">
    <location>
        <begin position="324"/>
        <end position="383"/>
    </location>
</feature>
<proteinExistence type="predicted"/>
<sequence length="486" mass="54430">MSPTHTCKRKKIPTLVVILIASARGGISSSGISFKGYLVAAPSVFRAGVEESISVTIFNAKAETRVQVQLSVKGQAVAHGHGAVLGENVPSGLRGQAHLKLWGNRHLTEGGYIFHNYTTVTVESKGTAVFIQTDKPVYKPKHKGSPLIVRLLVHHINRIRILSHPGIVNMSFPLSDQPVFGEWFIFVDVQGHTYNKSFEVQKYVIPKFELTIDPPRYIRDLNTCEQATVRARYTFGKAVSGKLSVNMTVNGVGYYRHEMGHPMKGSANFSLCVKDMMPLDVADHFRGTVSIWASLTSTDGSRQTTFDDYTPVHKQLIDVRYSKDTRKQFKPGLPYKGKIEVTYPDGSPADGVKVRVKAELSPKDNVYMSELISKDGQATFEIPSIPTAAQYVWLEVFKELSDFDVSDAFGVQKDDGHFWWPGLSSKRRRRSSVFPWHWDVTKDARFAFTVRTHYFDHCLLNKREPSGVAAGNDPISFDAKIYIYLP</sequence>
<organism evidence="3 4">
    <name type="scientific">Hippocampus comes</name>
    <name type="common">Tiger tail seahorse</name>
    <dbReference type="NCBI Taxonomy" id="109280"/>
    <lineage>
        <taxon>Eukaryota</taxon>
        <taxon>Metazoa</taxon>
        <taxon>Chordata</taxon>
        <taxon>Craniata</taxon>
        <taxon>Vertebrata</taxon>
        <taxon>Euteleostomi</taxon>
        <taxon>Actinopterygii</taxon>
        <taxon>Neopterygii</taxon>
        <taxon>Teleostei</taxon>
        <taxon>Neoteleostei</taxon>
        <taxon>Acanthomorphata</taxon>
        <taxon>Syngnathiaria</taxon>
        <taxon>Syngnathiformes</taxon>
        <taxon>Syngnathoidei</taxon>
        <taxon>Syngnathidae</taxon>
        <taxon>Hippocampus</taxon>
    </lineage>
</organism>
<dbReference type="PANTHER" id="PTHR11412">
    <property type="entry name" value="MACROGLOBULIN / COMPLEMENT"/>
    <property type="match status" value="1"/>
</dbReference>
<feature type="domain" description="Macroglobulin" evidence="2">
    <location>
        <begin position="202"/>
        <end position="250"/>
    </location>
</feature>
<dbReference type="InterPro" id="IPR013783">
    <property type="entry name" value="Ig-like_fold"/>
</dbReference>
<accession>A0A3Q2Z9I6</accession>
<dbReference type="AlphaFoldDB" id="A0A3Q2Z9I6"/>
<dbReference type="Pfam" id="PF17791">
    <property type="entry name" value="MG3"/>
    <property type="match status" value="1"/>
</dbReference>
<protein>
    <recommendedName>
        <fullName evidence="5">Macroglobulin domain-containing protein</fullName>
    </recommendedName>
</protein>
<dbReference type="Proteomes" id="UP000264820">
    <property type="component" value="Unplaced"/>
</dbReference>
<dbReference type="Gene3D" id="2.60.40.1930">
    <property type="match status" value="2"/>
</dbReference>
<evidence type="ECO:0000313" key="3">
    <source>
        <dbReference type="Ensembl" id="ENSHCOP00000027590.1"/>
    </source>
</evidence>
<evidence type="ECO:0000259" key="1">
    <source>
        <dbReference type="Pfam" id="PF17789"/>
    </source>
</evidence>
<dbReference type="OMA" id="FKPPAEW"/>
<dbReference type="PANTHER" id="PTHR11412:SF139">
    <property type="entry name" value="C3 AND PZP-LIKE ALPHA-2-MACROGLOBULIN DOMAIN-CONTAINING PROTEIN 8"/>
    <property type="match status" value="1"/>
</dbReference>
<keyword evidence="4" id="KW-1185">Reference proteome</keyword>
<name>A0A3Q2Z9I6_HIPCM</name>
<dbReference type="STRING" id="109280.ENSHCOP00000027590"/>